<evidence type="ECO:0000313" key="2">
    <source>
        <dbReference type="EMBL" id="KAK1765180.1"/>
    </source>
</evidence>
<evidence type="ECO:0000313" key="3">
    <source>
        <dbReference type="Proteomes" id="UP001244011"/>
    </source>
</evidence>
<dbReference type="EMBL" id="MU839016">
    <property type="protein sequence ID" value="KAK1765180.1"/>
    <property type="molecule type" value="Genomic_DNA"/>
</dbReference>
<sequence length="126" mass="14412">MSSTTTTTTTHNASVLAVDGILADYELHHSQLDVPEARGNSPPSRRRTPNPPLDWDTTHRRVPPYRPINRDRDPLETRVYTSRVEQMFLFTMFTGVLINSTTAKVWHGTFGRLNDRIFKYQIGGEI</sequence>
<name>A0AAJ0FLK0_9PEZI</name>
<reference evidence="2" key="1">
    <citation type="submission" date="2023-06" db="EMBL/GenBank/DDBJ databases">
        <title>Genome-scale phylogeny and comparative genomics of the fungal order Sordariales.</title>
        <authorList>
            <consortium name="Lawrence Berkeley National Laboratory"/>
            <person name="Hensen N."/>
            <person name="Bonometti L."/>
            <person name="Westerberg I."/>
            <person name="Brannstrom I.O."/>
            <person name="Guillou S."/>
            <person name="Cros-Aarteil S."/>
            <person name="Calhoun S."/>
            <person name="Haridas S."/>
            <person name="Kuo A."/>
            <person name="Mondo S."/>
            <person name="Pangilinan J."/>
            <person name="Riley R."/>
            <person name="Labutti K."/>
            <person name="Andreopoulos B."/>
            <person name="Lipzen A."/>
            <person name="Chen C."/>
            <person name="Yanf M."/>
            <person name="Daum C."/>
            <person name="Ng V."/>
            <person name="Clum A."/>
            <person name="Steindorff A."/>
            <person name="Ohm R."/>
            <person name="Martin F."/>
            <person name="Silar P."/>
            <person name="Natvig D."/>
            <person name="Lalanne C."/>
            <person name="Gautier V."/>
            <person name="Ament-Velasquez S.L."/>
            <person name="Kruys A."/>
            <person name="Hutchinson M.I."/>
            <person name="Powell A.J."/>
            <person name="Barry K."/>
            <person name="Miller A.N."/>
            <person name="Grigoriev I.V."/>
            <person name="Debuchy R."/>
            <person name="Gladieux P."/>
            <person name="Thoren M.H."/>
            <person name="Johannesson H."/>
        </authorList>
    </citation>
    <scope>NUCLEOTIDE SEQUENCE</scope>
    <source>
        <strain evidence="2">8032-3</strain>
    </source>
</reference>
<proteinExistence type="predicted"/>
<gene>
    <name evidence="2" type="ORF">QBC33DRAFT_571745</name>
</gene>
<dbReference type="RefSeq" id="XP_060281393.1">
    <property type="nucleotide sequence ID" value="XM_060430615.1"/>
</dbReference>
<dbReference type="Proteomes" id="UP001244011">
    <property type="component" value="Unassembled WGS sequence"/>
</dbReference>
<feature type="region of interest" description="Disordered" evidence="1">
    <location>
        <begin position="32"/>
        <end position="72"/>
    </location>
</feature>
<dbReference type="GeneID" id="85313802"/>
<keyword evidence="3" id="KW-1185">Reference proteome</keyword>
<protein>
    <submittedName>
        <fullName evidence="2">Uncharacterized protein</fullName>
    </submittedName>
</protein>
<organism evidence="2 3">
    <name type="scientific">Phialemonium atrogriseum</name>
    <dbReference type="NCBI Taxonomy" id="1093897"/>
    <lineage>
        <taxon>Eukaryota</taxon>
        <taxon>Fungi</taxon>
        <taxon>Dikarya</taxon>
        <taxon>Ascomycota</taxon>
        <taxon>Pezizomycotina</taxon>
        <taxon>Sordariomycetes</taxon>
        <taxon>Sordariomycetidae</taxon>
        <taxon>Cephalothecales</taxon>
        <taxon>Cephalothecaceae</taxon>
        <taxon>Phialemonium</taxon>
    </lineage>
</organism>
<evidence type="ECO:0000256" key="1">
    <source>
        <dbReference type="SAM" id="MobiDB-lite"/>
    </source>
</evidence>
<dbReference type="AlphaFoldDB" id="A0AAJ0FLK0"/>
<comment type="caution">
    <text evidence="2">The sequence shown here is derived from an EMBL/GenBank/DDBJ whole genome shotgun (WGS) entry which is preliminary data.</text>
</comment>
<accession>A0AAJ0FLK0</accession>